<keyword evidence="12" id="KW-1185">Reference proteome</keyword>
<dbReference type="EC" id="5.6.2.4" evidence="7"/>
<accession>A0A4S8KZJ6</accession>
<dbReference type="Pfam" id="PF00271">
    <property type="entry name" value="Helicase_C"/>
    <property type="match status" value="1"/>
</dbReference>
<evidence type="ECO:0000259" key="10">
    <source>
        <dbReference type="PROSITE" id="PS51194"/>
    </source>
</evidence>
<name>A0A4S8KZJ6_DENBC</name>
<dbReference type="Pfam" id="PF00270">
    <property type="entry name" value="DEAD"/>
    <property type="match status" value="1"/>
</dbReference>
<evidence type="ECO:0000256" key="2">
    <source>
        <dbReference type="ARBA" id="ARBA00022741"/>
    </source>
</evidence>
<dbReference type="EMBL" id="ML179805">
    <property type="protein sequence ID" value="THU81486.1"/>
    <property type="molecule type" value="Genomic_DNA"/>
</dbReference>
<evidence type="ECO:0000256" key="5">
    <source>
        <dbReference type="ARBA" id="ARBA00023235"/>
    </source>
</evidence>
<protein>
    <recommendedName>
        <fullName evidence="7">DNA 3'-5' helicase</fullName>
        <ecNumber evidence="7">5.6.2.4</ecNumber>
    </recommendedName>
</protein>
<dbReference type="GO" id="GO:0005694">
    <property type="term" value="C:chromosome"/>
    <property type="evidence" value="ECO:0007669"/>
    <property type="project" value="TreeGrafter"/>
</dbReference>
<feature type="region of interest" description="Disordered" evidence="8">
    <location>
        <begin position="313"/>
        <end position="333"/>
    </location>
</feature>
<keyword evidence="5" id="KW-0413">Isomerase</keyword>
<keyword evidence="2" id="KW-0547">Nucleotide-binding</keyword>
<evidence type="ECO:0000256" key="6">
    <source>
        <dbReference type="ARBA" id="ARBA00034617"/>
    </source>
</evidence>
<evidence type="ECO:0000256" key="3">
    <source>
        <dbReference type="ARBA" id="ARBA00022840"/>
    </source>
</evidence>
<dbReference type="GO" id="GO:0016787">
    <property type="term" value="F:hydrolase activity"/>
    <property type="evidence" value="ECO:0007669"/>
    <property type="project" value="UniProtKB-KW"/>
</dbReference>
<dbReference type="PANTHER" id="PTHR13710:SF105">
    <property type="entry name" value="ATP-DEPENDENT DNA HELICASE Q1"/>
    <property type="match status" value="1"/>
</dbReference>
<dbReference type="InterPro" id="IPR011545">
    <property type="entry name" value="DEAD/DEAH_box_helicase_dom"/>
</dbReference>
<feature type="domain" description="Helicase ATP-binding" evidence="9">
    <location>
        <begin position="1"/>
        <end position="148"/>
    </location>
</feature>
<feature type="non-terminal residue" evidence="11">
    <location>
        <position position="333"/>
    </location>
</feature>
<keyword evidence="11" id="KW-0378">Hydrolase</keyword>
<sequence length="333" mass="38280">TGFGKTLTFWLPLLVKTEGILIIVTPLNILGEKNAKEAMEKLGLQGLGVNVTAENANDTVFKDIGELKYRVVIVSPELLFTSAIINITFDEAHCIILWGGQDFRPEYKQTHKLRWFIPEKVVYHFVSATLTSDAQAEITRTFNLTESNTREIRLSNDRTNIHLQVIEMVHSMKGMKDLDRVLRIDGETPPPKFMIFCNKRKVCEQVADRIRSRLRPEQREKVQWFHSAMGDEFRERRMEMLKRNELWGIVCTDAAGMGLDVPDVELAIQWGYVESLCTLVQQLGWAVRNPQLEGRGIYFVEGDRFDTNRVAKNERKRKRAEDKRKRAVKGTGG</sequence>
<organism evidence="11 12">
    <name type="scientific">Dendrothele bispora (strain CBS 962.96)</name>
    <dbReference type="NCBI Taxonomy" id="1314807"/>
    <lineage>
        <taxon>Eukaryota</taxon>
        <taxon>Fungi</taxon>
        <taxon>Dikarya</taxon>
        <taxon>Basidiomycota</taxon>
        <taxon>Agaricomycotina</taxon>
        <taxon>Agaricomycetes</taxon>
        <taxon>Agaricomycetidae</taxon>
        <taxon>Agaricales</taxon>
        <taxon>Agaricales incertae sedis</taxon>
        <taxon>Dendrothele</taxon>
    </lineage>
</organism>
<dbReference type="GO" id="GO:0009378">
    <property type="term" value="F:four-way junction helicase activity"/>
    <property type="evidence" value="ECO:0007669"/>
    <property type="project" value="TreeGrafter"/>
</dbReference>
<dbReference type="SUPFAM" id="SSF52540">
    <property type="entry name" value="P-loop containing nucleoside triphosphate hydrolases"/>
    <property type="match status" value="1"/>
</dbReference>
<feature type="compositionally biased region" description="Basic and acidic residues" evidence="8">
    <location>
        <begin position="313"/>
        <end position="324"/>
    </location>
</feature>
<dbReference type="GO" id="GO:0000724">
    <property type="term" value="P:double-strand break repair via homologous recombination"/>
    <property type="evidence" value="ECO:0007669"/>
    <property type="project" value="TreeGrafter"/>
</dbReference>
<dbReference type="SMART" id="SM00490">
    <property type="entry name" value="HELICc"/>
    <property type="match status" value="1"/>
</dbReference>
<dbReference type="InterPro" id="IPR014001">
    <property type="entry name" value="Helicase_ATP-bd"/>
</dbReference>
<dbReference type="PROSITE" id="PS51192">
    <property type="entry name" value="HELICASE_ATP_BIND_1"/>
    <property type="match status" value="1"/>
</dbReference>
<dbReference type="Proteomes" id="UP000297245">
    <property type="component" value="Unassembled WGS sequence"/>
</dbReference>
<feature type="non-terminal residue" evidence="11">
    <location>
        <position position="1"/>
    </location>
</feature>
<feature type="domain" description="Helicase C-terminal" evidence="10">
    <location>
        <begin position="177"/>
        <end position="332"/>
    </location>
</feature>
<comment type="similarity">
    <text evidence="1">Belongs to the helicase family. RecQ subfamily.</text>
</comment>
<proteinExistence type="inferred from homology"/>
<reference evidence="11 12" key="1">
    <citation type="journal article" date="2019" name="Nat. Ecol. Evol.">
        <title>Megaphylogeny resolves global patterns of mushroom evolution.</title>
        <authorList>
            <person name="Varga T."/>
            <person name="Krizsan K."/>
            <person name="Foldi C."/>
            <person name="Dima B."/>
            <person name="Sanchez-Garcia M."/>
            <person name="Sanchez-Ramirez S."/>
            <person name="Szollosi G.J."/>
            <person name="Szarkandi J.G."/>
            <person name="Papp V."/>
            <person name="Albert L."/>
            <person name="Andreopoulos W."/>
            <person name="Angelini C."/>
            <person name="Antonin V."/>
            <person name="Barry K.W."/>
            <person name="Bougher N.L."/>
            <person name="Buchanan P."/>
            <person name="Buyck B."/>
            <person name="Bense V."/>
            <person name="Catcheside P."/>
            <person name="Chovatia M."/>
            <person name="Cooper J."/>
            <person name="Damon W."/>
            <person name="Desjardin D."/>
            <person name="Finy P."/>
            <person name="Geml J."/>
            <person name="Haridas S."/>
            <person name="Hughes K."/>
            <person name="Justo A."/>
            <person name="Karasinski D."/>
            <person name="Kautmanova I."/>
            <person name="Kiss B."/>
            <person name="Kocsube S."/>
            <person name="Kotiranta H."/>
            <person name="LaButti K.M."/>
            <person name="Lechner B.E."/>
            <person name="Liimatainen K."/>
            <person name="Lipzen A."/>
            <person name="Lukacs Z."/>
            <person name="Mihaltcheva S."/>
            <person name="Morgado L.N."/>
            <person name="Niskanen T."/>
            <person name="Noordeloos M.E."/>
            <person name="Ohm R.A."/>
            <person name="Ortiz-Santana B."/>
            <person name="Ovrebo C."/>
            <person name="Racz N."/>
            <person name="Riley R."/>
            <person name="Savchenko A."/>
            <person name="Shiryaev A."/>
            <person name="Soop K."/>
            <person name="Spirin V."/>
            <person name="Szebenyi C."/>
            <person name="Tomsovsky M."/>
            <person name="Tulloss R.E."/>
            <person name="Uehling J."/>
            <person name="Grigoriev I.V."/>
            <person name="Vagvolgyi C."/>
            <person name="Papp T."/>
            <person name="Martin F.M."/>
            <person name="Miettinen O."/>
            <person name="Hibbett D.S."/>
            <person name="Nagy L.G."/>
        </authorList>
    </citation>
    <scope>NUCLEOTIDE SEQUENCE [LARGE SCALE GENOMIC DNA]</scope>
    <source>
        <strain evidence="11 12">CBS 962.96</strain>
    </source>
</reference>
<gene>
    <name evidence="11" type="ORF">K435DRAFT_618678</name>
</gene>
<dbReference type="AlphaFoldDB" id="A0A4S8KZJ6"/>
<dbReference type="GO" id="GO:0005524">
    <property type="term" value="F:ATP binding"/>
    <property type="evidence" value="ECO:0007669"/>
    <property type="project" value="UniProtKB-KW"/>
</dbReference>
<dbReference type="Gene3D" id="3.40.50.300">
    <property type="entry name" value="P-loop containing nucleotide triphosphate hydrolases"/>
    <property type="match status" value="2"/>
</dbReference>
<evidence type="ECO:0000256" key="4">
    <source>
        <dbReference type="ARBA" id="ARBA00023125"/>
    </source>
</evidence>
<dbReference type="OrthoDB" id="10261556at2759"/>
<evidence type="ECO:0000256" key="1">
    <source>
        <dbReference type="ARBA" id="ARBA00005446"/>
    </source>
</evidence>
<dbReference type="InterPro" id="IPR001650">
    <property type="entry name" value="Helicase_C-like"/>
</dbReference>
<keyword evidence="4" id="KW-0238">DNA-binding</keyword>
<dbReference type="GO" id="GO:0003677">
    <property type="term" value="F:DNA binding"/>
    <property type="evidence" value="ECO:0007669"/>
    <property type="project" value="UniProtKB-KW"/>
</dbReference>
<dbReference type="InterPro" id="IPR027417">
    <property type="entry name" value="P-loop_NTPase"/>
</dbReference>
<evidence type="ECO:0000259" key="9">
    <source>
        <dbReference type="PROSITE" id="PS51192"/>
    </source>
</evidence>
<comment type="catalytic activity">
    <reaction evidence="6">
        <text>Couples ATP hydrolysis with the unwinding of duplex DNA by translocating in the 3'-5' direction.</text>
        <dbReference type="EC" id="5.6.2.4"/>
    </reaction>
</comment>
<evidence type="ECO:0000256" key="8">
    <source>
        <dbReference type="SAM" id="MobiDB-lite"/>
    </source>
</evidence>
<dbReference type="PANTHER" id="PTHR13710">
    <property type="entry name" value="DNA HELICASE RECQ FAMILY MEMBER"/>
    <property type="match status" value="1"/>
</dbReference>
<keyword evidence="3" id="KW-0067">ATP-binding</keyword>
<dbReference type="GO" id="GO:0005737">
    <property type="term" value="C:cytoplasm"/>
    <property type="evidence" value="ECO:0007669"/>
    <property type="project" value="TreeGrafter"/>
</dbReference>
<evidence type="ECO:0000313" key="12">
    <source>
        <dbReference type="Proteomes" id="UP000297245"/>
    </source>
</evidence>
<dbReference type="PROSITE" id="PS51194">
    <property type="entry name" value="HELICASE_CTER"/>
    <property type="match status" value="1"/>
</dbReference>
<dbReference type="GO" id="GO:0043138">
    <property type="term" value="F:3'-5' DNA helicase activity"/>
    <property type="evidence" value="ECO:0007669"/>
    <property type="project" value="UniProtKB-EC"/>
</dbReference>
<evidence type="ECO:0000256" key="7">
    <source>
        <dbReference type="ARBA" id="ARBA00034808"/>
    </source>
</evidence>
<evidence type="ECO:0000313" key="11">
    <source>
        <dbReference type="EMBL" id="THU81486.1"/>
    </source>
</evidence>